<dbReference type="Gene3D" id="1.10.10.10">
    <property type="entry name" value="Winged helix-like DNA-binding domain superfamily/Winged helix DNA-binding domain"/>
    <property type="match status" value="1"/>
</dbReference>
<dbReference type="PANTHER" id="PTHR43133">
    <property type="entry name" value="RNA POLYMERASE ECF-TYPE SIGMA FACTO"/>
    <property type="match status" value="1"/>
</dbReference>
<feature type="domain" description="RNA polymerase sigma-70 region 2" evidence="5">
    <location>
        <begin position="13"/>
        <end position="80"/>
    </location>
</feature>
<dbReference type="InterPro" id="IPR013324">
    <property type="entry name" value="RNA_pol_sigma_r3/r4-like"/>
</dbReference>
<keyword evidence="4" id="KW-0804">Transcription</keyword>
<keyword evidence="2" id="KW-0805">Transcription regulation</keyword>
<keyword evidence="3" id="KW-0731">Sigma factor</keyword>
<dbReference type="SUPFAM" id="SSF88659">
    <property type="entry name" value="Sigma3 and sigma4 domains of RNA polymerase sigma factors"/>
    <property type="match status" value="1"/>
</dbReference>
<reference evidence="7 8" key="2">
    <citation type="submission" date="2020-01" db="EMBL/GenBank/DDBJ databases">
        <title>Clostridiaceae sp. nov. isolated from the gut of human by culturomics.</title>
        <authorList>
            <person name="Chang Y."/>
        </authorList>
    </citation>
    <scope>NUCLEOTIDE SEQUENCE [LARGE SCALE GENOMIC DNA]</scope>
    <source>
        <strain evidence="7 8">DONG20-135</strain>
    </source>
</reference>
<dbReference type="Pfam" id="PF04542">
    <property type="entry name" value="Sigma70_r2"/>
    <property type="match status" value="1"/>
</dbReference>
<dbReference type="Pfam" id="PF08281">
    <property type="entry name" value="Sigma70_r4_2"/>
    <property type="match status" value="1"/>
</dbReference>
<name>A0A6N8U263_9FIRM</name>
<evidence type="ECO:0000256" key="3">
    <source>
        <dbReference type="ARBA" id="ARBA00023082"/>
    </source>
</evidence>
<dbReference type="NCBIfam" id="TIGR02937">
    <property type="entry name" value="sigma70-ECF"/>
    <property type="match status" value="1"/>
</dbReference>
<dbReference type="GO" id="GO:0006352">
    <property type="term" value="P:DNA-templated transcription initiation"/>
    <property type="evidence" value="ECO:0007669"/>
    <property type="project" value="InterPro"/>
</dbReference>
<dbReference type="InterPro" id="IPR013249">
    <property type="entry name" value="RNA_pol_sigma70_r4_t2"/>
</dbReference>
<dbReference type="InterPro" id="IPR014284">
    <property type="entry name" value="RNA_pol_sigma-70_dom"/>
</dbReference>
<sequence length="166" mass="20255">MYKISEGQLLHFIKENQQKLYRFTAMYVRNEEDAKDILQNTILKAYRKYHQIRSADTLSSWFYHVLINECLLHIRKSKRREDTQEMDVFSIKTKDTLQQEQLWDMIHRLDEKSQMIIVLCFFEERKLKEIAAIMDMPLSTVKSRLYKSLEELRVFMEYEDTCIKRK</sequence>
<accession>A0A6N8U263</accession>
<evidence type="ECO:0000313" key="8">
    <source>
        <dbReference type="Proteomes" id="UP000434036"/>
    </source>
</evidence>
<evidence type="ECO:0000313" key="7">
    <source>
        <dbReference type="EMBL" id="MXQ72406.1"/>
    </source>
</evidence>
<evidence type="ECO:0000256" key="4">
    <source>
        <dbReference type="ARBA" id="ARBA00023163"/>
    </source>
</evidence>
<feature type="domain" description="RNA polymerase sigma factor 70 region 4 type 2" evidence="6">
    <location>
        <begin position="100"/>
        <end position="152"/>
    </location>
</feature>
<dbReference type="SUPFAM" id="SSF88946">
    <property type="entry name" value="Sigma2 domain of RNA polymerase sigma factors"/>
    <property type="match status" value="1"/>
</dbReference>
<organism evidence="7 8">
    <name type="scientific">Copranaerobaculum intestinale</name>
    <dbReference type="NCBI Taxonomy" id="2692629"/>
    <lineage>
        <taxon>Bacteria</taxon>
        <taxon>Bacillati</taxon>
        <taxon>Bacillota</taxon>
        <taxon>Erysipelotrichia</taxon>
        <taxon>Erysipelotrichales</taxon>
        <taxon>Erysipelotrichaceae</taxon>
        <taxon>Copranaerobaculum</taxon>
    </lineage>
</organism>
<dbReference type="GO" id="GO:0016987">
    <property type="term" value="F:sigma factor activity"/>
    <property type="evidence" value="ECO:0007669"/>
    <property type="project" value="UniProtKB-KW"/>
</dbReference>
<reference evidence="7 8" key="1">
    <citation type="submission" date="2019-12" db="EMBL/GenBank/DDBJ databases">
        <authorList>
            <person name="Yang R."/>
        </authorList>
    </citation>
    <scope>NUCLEOTIDE SEQUENCE [LARGE SCALE GENOMIC DNA]</scope>
    <source>
        <strain evidence="7 8">DONG20-135</strain>
    </source>
</reference>
<gene>
    <name evidence="7" type="ORF">GSF08_00430</name>
</gene>
<dbReference type="CDD" id="cd06171">
    <property type="entry name" value="Sigma70_r4"/>
    <property type="match status" value="1"/>
</dbReference>
<dbReference type="Gene3D" id="1.10.1740.10">
    <property type="match status" value="1"/>
</dbReference>
<dbReference type="PANTHER" id="PTHR43133:SF51">
    <property type="entry name" value="RNA POLYMERASE SIGMA FACTOR"/>
    <property type="match status" value="1"/>
</dbReference>
<dbReference type="InterPro" id="IPR039425">
    <property type="entry name" value="RNA_pol_sigma-70-like"/>
</dbReference>
<evidence type="ECO:0000259" key="5">
    <source>
        <dbReference type="Pfam" id="PF04542"/>
    </source>
</evidence>
<dbReference type="EMBL" id="WUUQ01000001">
    <property type="protein sequence ID" value="MXQ72406.1"/>
    <property type="molecule type" value="Genomic_DNA"/>
</dbReference>
<dbReference type="RefSeq" id="WP_160623906.1">
    <property type="nucleotide sequence ID" value="NZ_WUUQ01000001.1"/>
</dbReference>
<protein>
    <submittedName>
        <fullName evidence="7">Sigma-70 family RNA polymerase sigma factor</fullName>
    </submittedName>
</protein>
<dbReference type="AlphaFoldDB" id="A0A6N8U263"/>
<dbReference type="InterPro" id="IPR007627">
    <property type="entry name" value="RNA_pol_sigma70_r2"/>
</dbReference>
<proteinExistence type="inferred from homology"/>
<dbReference type="InterPro" id="IPR036388">
    <property type="entry name" value="WH-like_DNA-bd_sf"/>
</dbReference>
<comment type="caution">
    <text evidence="7">The sequence shown here is derived from an EMBL/GenBank/DDBJ whole genome shotgun (WGS) entry which is preliminary data.</text>
</comment>
<evidence type="ECO:0000259" key="6">
    <source>
        <dbReference type="Pfam" id="PF08281"/>
    </source>
</evidence>
<evidence type="ECO:0000256" key="1">
    <source>
        <dbReference type="ARBA" id="ARBA00010641"/>
    </source>
</evidence>
<evidence type="ECO:0000256" key="2">
    <source>
        <dbReference type="ARBA" id="ARBA00023015"/>
    </source>
</evidence>
<dbReference type="Proteomes" id="UP000434036">
    <property type="component" value="Unassembled WGS sequence"/>
</dbReference>
<keyword evidence="8" id="KW-1185">Reference proteome</keyword>
<comment type="similarity">
    <text evidence="1">Belongs to the sigma-70 factor family. ECF subfamily.</text>
</comment>
<dbReference type="InterPro" id="IPR013325">
    <property type="entry name" value="RNA_pol_sigma_r2"/>
</dbReference>
<dbReference type="GO" id="GO:0003677">
    <property type="term" value="F:DNA binding"/>
    <property type="evidence" value="ECO:0007669"/>
    <property type="project" value="InterPro"/>
</dbReference>